<dbReference type="EMBL" id="OENE01000007">
    <property type="protein sequence ID" value="SOU88121.1"/>
    <property type="molecule type" value="Genomic_DNA"/>
</dbReference>
<dbReference type="Proteomes" id="UP000490060">
    <property type="component" value="Unassembled WGS sequence"/>
</dbReference>
<dbReference type="InterPro" id="IPR007346">
    <property type="entry name" value="Endonuclease-I"/>
</dbReference>
<name>A0A2I2M6E1_9FLAO</name>
<evidence type="ECO:0000256" key="2">
    <source>
        <dbReference type="ARBA" id="ARBA00022722"/>
    </source>
</evidence>
<comment type="similarity">
    <text evidence="1">Belongs to the EndA/NucM nuclease family.</text>
</comment>
<organism evidence="4 5">
    <name type="scientific">Tenacibaculum finnmarkense genomovar ulcerans</name>
    <dbReference type="NCBI Taxonomy" id="2781388"/>
    <lineage>
        <taxon>Bacteria</taxon>
        <taxon>Pseudomonadati</taxon>
        <taxon>Bacteroidota</taxon>
        <taxon>Flavobacteriia</taxon>
        <taxon>Flavobacteriales</taxon>
        <taxon>Flavobacteriaceae</taxon>
        <taxon>Tenacibaculum</taxon>
        <taxon>Tenacibaculum finnmarkense</taxon>
    </lineage>
</organism>
<proteinExistence type="inferred from homology"/>
<sequence>MMMKRVLLLGFATLFLINCGGNTEDIIKPEPIPTETETETEKIVAKDDAFKAIENTVIELPSFLSNDEYSSRGSITVTFDAKTTNNGSIERERELYTYTPAKNFSGIDTFTYTICSKDTPDICETATVSISVSDKGTPQAVDDIYNTGINSALIISSYLDNDVLIDGAKIESINTEASNATVVLNADGTISYTPLADFLGKDTFTYTICDNDPTNSCATATITVNVIKAIAFNIPAELAAYYSGVSFVNDTQSNYEALKDLLKRSHSNILKYTDRHKYLYNADEDLNNTDNVVLMYTGESRDRREYTSGSNPHQTQTYNTEHIYPQSKLASANHAISRTDLHHLRSCDDKVNTRRSNLPFIDGSGVAKKDNNAWYPGDQWKGDVARMVFYLNARYGETFDKVGSKELFLKWNKEDPVSDFEKQRNNTIAKVQGNRNPFIDNPYLVTLTWGGASASNTWK</sequence>
<evidence type="ECO:0000313" key="5">
    <source>
        <dbReference type="Proteomes" id="UP000490060"/>
    </source>
</evidence>
<evidence type="ECO:0008006" key="6">
    <source>
        <dbReference type="Google" id="ProtNLM"/>
    </source>
</evidence>
<dbReference type="AlphaFoldDB" id="A0A2I2M6E1"/>
<dbReference type="PANTHER" id="PTHR33607:SF2">
    <property type="entry name" value="ENDONUCLEASE-1"/>
    <property type="match status" value="1"/>
</dbReference>
<evidence type="ECO:0000313" key="4">
    <source>
        <dbReference type="EMBL" id="SOU88121.1"/>
    </source>
</evidence>
<evidence type="ECO:0000256" key="3">
    <source>
        <dbReference type="ARBA" id="ARBA00022801"/>
    </source>
</evidence>
<keyword evidence="3" id="KW-0378">Hydrolase</keyword>
<dbReference type="InterPro" id="IPR044925">
    <property type="entry name" value="His-Me_finger_sf"/>
</dbReference>
<gene>
    <name evidence="4" type="ORF">TNO010_150071</name>
</gene>
<dbReference type="Pfam" id="PF04231">
    <property type="entry name" value="Endonuclease_1"/>
    <property type="match status" value="1"/>
</dbReference>
<dbReference type="Gene3D" id="2.60.40.3440">
    <property type="match status" value="2"/>
</dbReference>
<dbReference type="SUPFAM" id="SSF54060">
    <property type="entry name" value="His-Me finger endonucleases"/>
    <property type="match status" value="1"/>
</dbReference>
<dbReference type="PANTHER" id="PTHR33607">
    <property type="entry name" value="ENDONUCLEASE-1"/>
    <property type="match status" value="1"/>
</dbReference>
<protein>
    <recommendedName>
        <fullName evidence="6">Endonuclease I</fullName>
    </recommendedName>
</protein>
<dbReference type="GO" id="GO:0004518">
    <property type="term" value="F:nuclease activity"/>
    <property type="evidence" value="ECO:0007669"/>
    <property type="project" value="UniProtKB-KW"/>
</dbReference>
<dbReference type="Pfam" id="PF17963">
    <property type="entry name" value="Big_9"/>
    <property type="match status" value="2"/>
</dbReference>
<accession>A0A2I2M6E1</accession>
<reference evidence="4 5" key="1">
    <citation type="submission" date="2017-11" db="EMBL/GenBank/DDBJ databases">
        <authorList>
            <person name="Duchaud E."/>
        </authorList>
    </citation>
    <scope>NUCLEOTIDE SEQUENCE [LARGE SCALE GENOMIC DNA]</scope>
    <source>
        <strain evidence="4 5">TNO010</strain>
    </source>
</reference>
<dbReference type="RefSeq" id="WP_172504985.1">
    <property type="nucleotide sequence ID" value="NZ_OENE01000007.1"/>
</dbReference>
<evidence type="ECO:0000256" key="1">
    <source>
        <dbReference type="ARBA" id="ARBA00006429"/>
    </source>
</evidence>
<keyword evidence="2" id="KW-0540">Nuclease</keyword>
<dbReference type="GO" id="GO:0016787">
    <property type="term" value="F:hydrolase activity"/>
    <property type="evidence" value="ECO:0007669"/>
    <property type="project" value="UniProtKB-KW"/>
</dbReference>